<dbReference type="PANTHER" id="PTHR33121">
    <property type="entry name" value="CYCLIC DI-GMP PHOSPHODIESTERASE PDEF"/>
    <property type="match status" value="1"/>
</dbReference>
<dbReference type="SUPFAM" id="SSF141868">
    <property type="entry name" value="EAL domain-like"/>
    <property type="match status" value="1"/>
</dbReference>
<evidence type="ECO:0000259" key="1">
    <source>
        <dbReference type="PROSITE" id="PS50883"/>
    </source>
</evidence>
<dbReference type="InterPro" id="IPR035919">
    <property type="entry name" value="EAL_sf"/>
</dbReference>
<accession>A0A1I6M4F8</accession>
<protein>
    <submittedName>
        <fullName evidence="2">EAL domain, c-di-GMP-specific phosphodiesterase class I (Or its enzymatically inactive variant)</fullName>
    </submittedName>
</protein>
<feature type="domain" description="EAL" evidence="1">
    <location>
        <begin position="9"/>
        <end position="257"/>
    </location>
</feature>
<dbReference type="GO" id="GO:0071111">
    <property type="term" value="F:cyclic-guanylate-specific phosphodiesterase activity"/>
    <property type="evidence" value="ECO:0007669"/>
    <property type="project" value="InterPro"/>
</dbReference>
<reference evidence="2 3" key="1">
    <citation type="submission" date="2016-10" db="EMBL/GenBank/DDBJ databases">
        <authorList>
            <person name="de Groot N.N."/>
        </authorList>
    </citation>
    <scope>NUCLEOTIDE SEQUENCE [LARGE SCALE GENOMIC DNA]</scope>
    <source>
        <strain evidence="2 3">DSM 21001</strain>
    </source>
</reference>
<evidence type="ECO:0000313" key="2">
    <source>
        <dbReference type="EMBL" id="SFS10595.1"/>
    </source>
</evidence>
<dbReference type="Pfam" id="PF00563">
    <property type="entry name" value="EAL"/>
    <property type="match status" value="1"/>
</dbReference>
<dbReference type="STRING" id="474950.SAMN05421771_1818"/>
<proteinExistence type="predicted"/>
<dbReference type="EMBL" id="FOZL01000001">
    <property type="protein sequence ID" value="SFS10595.1"/>
    <property type="molecule type" value="Genomic_DNA"/>
</dbReference>
<name>A0A1I6M4F8_9BACT</name>
<keyword evidence="3" id="KW-1185">Reference proteome</keyword>
<dbReference type="Gene3D" id="3.20.20.450">
    <property type="entry name" value="EAL domain"/>
    <property type="match status" value="1"/>
</dbReference>
<evidence type="ECO:0000313" key="3">
    <source>
        <dbReference type="Proteomes" id="UP000199024"/>
    </source>
</evidence>
<dbReference type="AlphaFoldDB" id="A0A1I6M4F8"/>
<organism evidence="2 3">
    <name type="scientific">Granulicella pectinivorans</name>
    <dbReference type="NCBI Taxonomy" id="474950"/>
    <lineage>
        <taxon>Bacteria</taxon>
        <taxon>Pseudomonadati</taxon>
        <taxon>Acidobacteriota</taxon>
        <taxon>Terriglobia</taxon>
        <taxon>Terriglobales</taxon>
        <taxon>Acidobacteriaceae</taxon>
        <taxon>Granulicella</taxon>
    </lineage>
</organism>
<gene>
    <name evidence="2" type="ORF">SAMN05421771_1818</name>
</gene>
<dbReference type="PANTHER" id="PTHR33121:SF15">
    <property type="entry name" value="BLUE LIGHT- AND TEMPERATURE-REGULATED ANTIREPRESSOR BLUF"/>
    <property type="match status" value="1"/>
</dbReference>
<dbReference type="PROSITE" id="PS50883">
    <property type="entry name" value="EAL"/>
    <property type="match status" value="1"/>
</dbReference>
<dbReference type="InterPro" id="IPR001633">
    <property type="entry name" value="EAL_dom"/>
</dbReference>
<dbReference type="InterPro" id="IPR050706">
    <property type="entry name" value="Cyclic-di-GMP_PDE-like"/>
</dbReference>
<dbReference type="Proteomes" id="UP000199024">
    <property type="component" value="Unassembled WGS sequence"/>
</dbReference>
<dbReference type="CDD" id="cd01948">
    <property type="entry name" value="EAL"/>
    <property type="match status" value="1"/>
</dbReference>
<dbReference type="SMART" id="SM00052">
    <property type="entry name" value="EAL"/>
    <property type="match status" value="1"/>
</dbReference>
<sequence length="257" mass="28161">MMVMGQPPNQPRCGACKDGVQAPFDFSMAFQPIVDVASGTVYAYEALVRGTKGEGAHTILQQVTEENRYQFDQNCRVKAISLAAKLNLAATGALLSINFMPGAVYSPSSCIQLTLETSTRVGFPCNLLIFEITETEQVQDRAHLRGIVAEYRRLGFKVALDDFGAGHSGLNLLADFPTDIIKLDMELTRDLPNRPTALLILKTMVRLAEELGSELVAEGVETVEEFEALKACGVRLMQGYLFARPGFECLPDVLLPR</sequence>